<feature type="transmembrane region" description="Helical" evidence="6">
    <location>
        <begin position="368"/>
        <end position="387"/>
    </location>
</feature>
<evidence type="ECO:0000256" key="4">
    <source>
        <dbReference type="ARBA" id="ARBA00022989"/>
    </source>
</evidence>
<dbReference type="InterPro" id="IPR037272">
    <property type="entry name" value="SNS_sf"/>
</dbReference>
<feature type="transmembrane region" description="Helical" evidence="6">
    <location>
        <begin position="12"/>
        <end position="41"/>
    </location>
</feature>
<dbReference type="NCBIfam" id="NF037979">
    <property type="entry name" value="Na_transp"/>
    <property type="match status" value="1"/>
</dbReference>
<evidence type="ECO:0000256" key="2">
    <source>
        <dbReference type="ARBA" id="ARBA00022448"/>
    </source>
</evidence>
<evidence type="ECO:0000313" key="8">
    <source>
        <dbReference type="Proteomes" id="UP000252415"/>
    </source>
</evidence>
<sequence length="441" mass="49459">MSLSRLSRKFEWLGWWQVLICFVITTYYVAIIAWAISYFFYSFNLSWGEDTEAFLFGTYLGVPDDVVTETGWNFGGLQWHILIPLIAVWAGTYYVLYRGVKKGIEKVSKLFIPILFVIMILFVIRAVTLPGAAVGLNHLFTPNFGKILPEFLGGTNPEWHRVWMAAYGQIFFSLSVAFAIMITYSSYLNKKQEVNNSAFIMAFSNSGFEFLAAIGVFAAIGFMAVSSGSDVKDVADAGVGLAFVVFPKIINAFPVLNGLFGALFFLSLIIAGYTSLISIIEVLIAALMDKFRLTRKAAVNWVIGICALISIIYTTGAGAVLLDIVDHFINNFGIVIAGLLEVILIGWFANITRIREDNNLVSDFRVGVWWNVMIMGMTPIVLLFMTVKNFQFEFSEAYEGYPFHALLIFGWIMVGMTLLIAFCLAYAFKWKTDYKQEVSRS</sequence>
<protein>
    <submittedName>
        <fullName evidence="7">NSS family neurotransmitter:Na+ symporter</fullName>
    </submittedName>
</protein>
<dbReference type="PANTHER" id="PTHR11616:SF240">
    <property type="entry name" value="BLOATED TUBULES, ISOFORM B-RELATED"/>
    <property type="match status" value="1"/>
</dbReference>
<accession>A0A368W2D9</accession>
<dbReference type="EMBL" id="QPJD01000007">
    <property type="protein sequence ID" value="RCW48082.1"/>
    <property type="molecule type" value="Genomic_DNA"/>
</dbReference>
<feature type="transmembrane region" description="Helical" evidence="6">
    <location>
        <begin position="199"/>
        <end position="225"/>
    </location>
</feature>
<comment type="caution">
    <text evidence="7">The sequence shown here is derived from an EMBL/GenBank/DDBJ whole genome shotgun (WGS) entry which is preliminary data.</text>
</comment>
<keyword evidence="2" id="KW-0813">Transport</keyword>
<dbReference type="PANTHER" id="PTHR11616">
    <property type="entry name" value="SODIUM/CHLORIDE DEPENDENT TRANSPORTER"/>
    <property type="match status" value="1"/>
</dbReference>
<evidence type="ECO:0000256" key="5">
    <source>
        <dbReference type="ARBA" id="ARBA00023136"/>
    </source>
</evidence>
<reference evidence="7 8" key="1">
    <citation type="submission" date="2018-07" db="EMBL/GenBank/DDBJ databases">
        <title>Genomic Encyclopedia of Type Strains, Phase III (KMG-III): the genomes of soil and plant-associated and newly described type strains.</title>
        <authorList>
            <person name="Whitman W."/>
        </authorList>
    </citation>
    <scope>NUCLEOTIDE SEQUENCE [LARGE SCALE GENOMIC DNA]</scope>
    <source>
        <strain evidence="7 8">CECT 7506</strain>
    </source>
</reference>
<feature type="transmembrane region" description="Helical" evidence="6">
    <location>
        <begin position="262"/>
        <end position="287"/>
    </location>
</feature>
<name>A0A368W2D9_9BACL</name>
<evidence type="ECO:0000313" key="7">
    <source>
        <dbReference type="EMBL" id="RCW48082.1"/>
    </source>
</evidence>
<feature type="transmembrane region" description="Helical" evidence="6">
    <location>
        <begin position="109"/>
        <end position="127"/>
    </location>
</feature>
<proteinExistence type="predicted"/>
<dbReference type="CDD" id="cd10334">
    <property type="entry name" value="SLC6sbd_u1"/>
    <property type="match status" value="1"/>
</dbReference>
<dbReference type="PRINTS" id="PR00176">
    <property type="entry name" value="NANEUSMPORT"/>
</dbReference>
<evidence type="ECO:0000256" key="6">
    <source>
        <dbReference type="SAM" id="Phobius"/>
    </source>
</evidence>
<keyword evidence="8" id="KW-1185">Reference proteome</keyword>
<keyword evidence="5 6" id="KW-0472">Membrane</keyword>
<evidence type="ECO:0000256" key="1">
    <source>
        <dbReference type="ARBA" id="ARBA00004141"/>
    </source>
</evidence>
<dbReference type="PROSITE" id="PS50267">
    <property type="entry name" value="NA_NEUROTRAN_SYMP_3"/>
    <property type="match status" value="1"/>
</dbReference>
<keyword evidence="3 6" id="KW-0812">Transmembrane</keyword>
<feature type="transmembrane region" description="Helical" evidence="6">
    <location>
        <begin position="166"/>
        <end position="187"/>
    </location>
</feature>
<dbReference type="InterPro" id="IPR000175">
    <property type="entry name" value="Na/ntran_symport"/>
</dbReference>
<dbReference type="GO" id="GO:0035725">
    <property type="term" value="P:sodium ion transmembrane transport"/>
    <property type="evidence" value="ECO:0007669"/>
    <property type="project" value="TreeGrafter"/>
</dbReference>
<dbReference type="GO" id="GO:0005886">
    <property type="term" value="C:plasma membrane"/>
    <property type="evidence" value="ECO:0007669"/>
    <property type="project" value="TreeGrafter"/>
</dbReference>
<organism evidence="7 8">
    <name type="scientific">Paenibacillus prosopidis</name>
    <dbReference type="NCBI Taxonomy" id="630520"/>
    <lineage>
        <taxon>Bacteria</taxon>
        <taxon>Bacillati</taxon>
        <taxon>Bacillota</taxon>
        <taxon>Bacilli</taxon>
        <taxon>Bacillales</taxon>
        <taxon>Paenibacillaceae</taxon>
        <taxon>Paenibacillus</taxon>
    </lineage>
</organism>
<feature type="transmembrane region" description="Helical" evidence="6">
    <location>
        <begin position="407"/>
        <end position="428"/>
    </location>
</feature>
<feature type="transmembrane region" description="Helical" evidence="6">
    <location>
        <begin position="299"/>
        <end position="322"/>
    </location>
</feature>
<keyword evidence="4 6" id="KW-1133">Transmembrane helix</keyword>
<dbReference type="SUPFAM" id="SSF161070">
    <property type="entry name" value="SNF-like"/>
    <property type="match status" value="1"/>
</dbReference>
<dbReference type="AlphaFoldDB" id="A0A368W2D9"/>
<dbReference type="Pfam" id="PF00209">
    <property type="entry name" value="SNF"/>
    <property type="match status" value="2"/>
</dbReference>
<dbReference type="Proteomes" id="UP000252415">
    <property type="component" value="Unassembled WGS sequence"/>
</dbReference>
<gene>
    <name evidence="7" type="ORF">DFP97_107285</name>
</gene>
<evidence type="ECO:0000256" key="3">
    <source>
        <dbReference type="ARBA" id="ARBA00022692"/>
    </source>
</evidence>
<feature type="transmembrane region" description="Helical" evidence="6">
    <location>
        <begin position="77"/>
        <end position="97"/>
    </location>
</feature>
<feature type="transmembrane region" description="Helical" evidence="6">
    <location>
        <begin position="328"/>
        <end position="348"/>
    </location>
</feature>
<comment type="subcellular location">
    <subcellularLocation>
        <location evidence="1">Membrane</location>
        <topology evidence="1">Multi-pass membrane protein</topology>
    </subcellularLocation>
</comment>